<accession>S0DDB6</accession>
<dbReference type="CDD" id="cd01748">
    <property type="entry name" value="GATase1_IGP_Synthase"/>
    <property type="match status" value="1"/>
</dbReference>
<evidence type="ECO:0000256" key="6">
    <source>
        <dbReference type="ARBA" id="ARBA00023102"/>
    </source>
</evidence>
<dbReference type="Pfam" id="PF00117">
    <property type="entry name" value="GATase"/>
    <property type="match status" value="1"/>
</dbReference>
<dbReference type="EMBL" id="HF548275">
    <property type="protein sequence ID" value="CCO20913.1"/>
    <property type="molecule type" value="Genomic_DNA"/>
</dbReference>
<evidence type="ECO:0000256" key="3">
    <source>
        <dbReference type="ARBA" id="ARBA00022605"/>
    </source>
</evidence>
<dbReference type="GO" id="GO:0000107">
    <property type="term" value="F:imidazoleglycerol-phosphate synthase activity"/>
    <property type="evidence" value="ECO:0007669"/>
    <property type="project" value="TreeGrafter"/>
</dbReference>
<dbReference type="GO" id="GO:0004359">
    <property type="term" value="F:glutaminase activity"/>
    <property type="evidence" value="ECO:0007669"/>
    <property type="project" value="UniProtKB-EC"/>
</dbReference>
<evidence type="ECO:0000313" key="11">
    <source>
        <dbReference type="EMBL" id="CCO20913.1"/>
    </source>
</evidence>
<keyword evidence="7" id="KW-0456">Lyase</keyword>
<comment type="catalytic activity">
    <reaction evidence="9">
        <text>L-glutamine + H2O = L-glutamate + NH4(+)</text>
        <dbReference type="Rhea" id="RHEA:15889"/>
        <dbReference type="ChEBI" id="CHEBI:15377"/>
        <dbReference type="ChEBI" id="CHEBI:28938"/>
        <dbReference type="ChEBI" id="CHEBI:29985"/>
        <dbReference type="ChEBI" id="CHEBI:58359"/>
        <dbReference type="EC" id="3.5.1.2"/>
    </reaction>
</comment>
<evidence type="ECO:0000256" key="9">
    <source>
        <dbReference type="ARBA" id="ARBA00049534"/>
    </source>
</evidence>
<evidence type="ECO:0000256" key="5">
    <source>
        <dbReference type="ARBA" id="ARBA00022962"/>
    </source>
</evidence>
<evidence type="ECO:0000259" key="10">
    <source>
        <dbReference type="Pfam" id="PF00117"/>
    </source>
</evidence>
<dbReference type="GO" id="GO:0000105">
    <property type="term" value="P:L-histidine biosynthetic process"/>
    <property type="evidence" value="ECO:0007669"/>
    <property type="project" value="UniProtKB-UniPathway"/>
</dbReference>
<dbReference type="PANTHER" id="PTHR42701:SF1">
    <property type="entry name" value="IMIDAZOLE GLYCEROL PHOSPHATE SYNTHASE SUBUNIT HISH"/>
    <property type="match status" value="1"/>
</dbReference>
<dbReference type="PANTHER" id="PTHR42701">
    <property type="entry name" value="IMIDAZOLE GLYCEROL PHOSPHATE SYNTHASE SUBUNIT HISH"/>
    <property type="match status" value="1"/>
</dbReference>
<evidence type="ECO:0000256" key="2">
    <source>
        <dbReference type="ARBA" id="ARBA00011152"/>
    </source>
</evidence>
<dbReference type="GO" id="GO:0016829">
    <property type="term" value="F:lyase activity"/>
    <property type="evidence" value="ECO:0007669"/>
    <property type="project" value="UniProtKB-KW"/>
</dbReference>
<comment type="pathway">
    <text evidence="1">Amino-acid biosynthesis; L-histidine biosynthesis; L-histidine from 5-phospho-alpha-D-ribose 1-diphosphate: step 5/9.</text>
</comment>
<dbReference type="HAMAP" id="MF_00278">
    <property type="entry name" value="HisH"/>
    <property type="match status" value="1"/>
</dbReference>
<dbReference type="InterPro" id="IPR010139">
    <property type="entry name" value="Imidazole-glycPsynth_HisH"/>
</dbReference>
<keyword evidence="5" id="KW-0315">Glutamine amidotransferase</keyword>
<evidence type="ECO:0000256" key="1">
    <source>
        <dbReference type="ARBA" id="ARBA00005091"/>
    </source>
</evidence>
<comment type="subunit">
    <text evidence="2">Heterodimer of HisH and HisF.</text>
</comment>
<comment type="catalytic activity">
    <reaction evidence="8">
        <text>5-[(5-phospho-1-deoxy-D-ribulos-1-ylimino)methylamino]-1-(5-phospho-beta-D-ribosyl)imidazole-4-carboxamide + L-glutamine = D-erythro-1-(imidazol-4-yl)glycerol 3-phosphate + 5-amino-1-(5-phospho-beta-D-ribosyl)imidazole-4-carboxamide + L-glutamate + H(+)</text>
        <dbReference type="Rhea" id="RHEA:24793"/>
        <dbReference type="ChEBI" id="CHEBI:15378"/>
        <dbReference type="ChEBI" id="CHEBI:29985"/>
        <dbReference type="ChEBI" id="CHEBI:58278"/>
        <dbReference type="ChEBI" id="CHEBI:58359"/>
        <dbReference type="ChEBI" id="CHEBI:58475"/>
        <dbReference type="ChEBI" id="CHEBI:58525"/>
        <dbReference type="EC" id="4.3.2.10"/>
    </reaction>
</comment>
<keyword evidence="6" id="KW-0368">Histidine biosynthesis</keyword>
<evidence type="ECO:0000256" key="7">
    <source>
        <dbReference type="ARBA" id="ARBA00023239"/>
    </source>
</evidence>
<dbReference type="InterPro" id="IPR029062">
    <property type="entry name" value="Class_I_gatase-like"/>
</dbReference>
<reference evidence="11" key="2">
    <citation type="journal article" date="2013" name="Biotechnol. Biofuels">
        <title>Mining for hemicellulases in the fungus-growing termite Pseudacanthotermes militaris using functional metagenomics.</title>
        <authorList>
            <person name="Bastien G."/>
            <person name="Arnal G."/>
            <person name="Bozonnet S."/>
            <person name="Laguerre S."/>
            <person name="Ferreira F."/>
            <person name="Faure R."/>
            <person name="Henrissat B."/>
            <person name="Lefevre F."/>
            <person name="Robe P."/>
            <person name="Bouchez O."/>
            <person name="Noirot C."/>
            <person name="Dumon C."/>
            <person name="O'Donohue M."/>
        </authorList>
    </citation>
    <scope>NUCLEOTIDE SEQUENCE</scope>
</reference>
<gene>
    <name evidence="11" type="ORF">BN138_101</name>
</gene>
<dbReference type="NCBIfam" id="TIGR01855">
    <property type="entry name" value="IMP_synth_hisH"/>
    <property type="match status" value="1"/>
</dbReference>
<evidence type="ECO:0000256" key="4">
    <source>
        <dbReference type="ARBA" id="ARBA00022801"/>
    </source>
</evidence>
<dbReference type="InterPro" id="IPR017926">
    <property type="entry name" value="GATASE"/>
</dbReference>
<proteinExistence type="inferred from homology"/>
<dbReference type="SUPFAM" id="SSF52317">
    <property type="entry name" value="Class I glutamine amidotransferase-like"/>
    <property type="match status" value="1"/>
</dbReference>
<dbReference type="PROSITE" id="PS51273">
    <property type="entry name" value="GATASE_TYPE_1"/>
    <property type="match status" value="1"/>
</dbReference>
<feature type="domain" description="Glutamine amidotransferase" evidence="10">
    <location>
        <begin position="8"/>
        <end position="196"/>
    </location>
</feature>
<sequence length="211" mass="22241">MIAIVNYGVGNLFSLSSSLGVLGIEAAVTGDAAAIRAADGIILPGVGAFGDAMHKLRQTGLDAVLVQQARAGKPLLGICLGMQLLFQQSFEFGRHAGLGLIPGDICPLRDDLDALGPQYADYKVPHMGWNSLQFTDKTCPLLQNTAEGAYVYYVHSFYAQNCAQHVAADSEYGVRVPGVVQNGSVFGTQFHPEKSGDVGLGILKAYAKVVG</sequence>
<dbReference type="Gene3D" id="3.40.50.880">
    <property type="match status" value="1"/>
</dbReference>
<name>S0DDB6_9ZZZZ</name>
<keyword evidence="3" id="KW-0028">Amino-acid biosynthesis</keyword>
<keyword evidence="4" id="KW-0378">Hydrolase</keyword>
<reference evidence="11" key="1">
    <citation type="submission" date="2012-10" db="EMBL/GenBank/DDBJ databases">
        <authorList>
            <person name="Sandrine L."/>
        </authorList>
    </citation>
    <scope>NUCLEOTIDE SEQUENCE</scope>
</reference>
<dbReference type="UniPathway" id="UPA00031">
    <property type="reaction ID" value="UER00010"/>
</dbReference>
<dbReference type="PIRSF" id="PIRSF000495">
    <property type="entry name" value="Amidotransf_hisH"/>
    <property type="match status" value="1"/>
</dbReference>
<evidence type="ECO:0000256" key="8">
    <source>
        <dbReference type="ARBA" id="ARBA00047838"/>
    </source>
</evidence>
<protein>
    <submittedName>
        <fullName evidence="11">Putative imidazole glycerol phosphate synthase subunit</fullName>
    </submittedName>
</protein>
<dbReference type="AlphaFoldDB" id="S0DDB6"/>
<organism evidence="11">
    <name type="scientific">termite gut metagenome</name>
    <dbReference type="NCBI Taxonomy" id="433724"/>
    <lineage>
        <taxon>unclassified sequences</taxon>
        <taxon>metagenomes</taxon>
        <taxon>organismal metagenomes</taxon>
    </lineage>
</organism>